<accession>A0A915EAQ4</accession>
<organism evidence="1 2">
    <name type="scientific">Ditylenchus dipsaci</name>
    <dbReference type="NCBI Taxonomy" id="166011"/>
    <lineage>
        <taxon>Eukaryota</taxon>
        <taxon>Metazoa</taxon>
        <taxon>Ecdysozoa</taxon>
        <taxon>Nematoda</taxon>
        <taxon>Chromadorea</taxon>
        <taxon>Rhabditida</taxon>
        <taxon>Tylenchina</taxon>
        <taxon>Tylenchomorpha</taxon>
        <taxon>Sphaerularioidea</taxon>
        <taxon>Anguinidae</taxon>
        <taxon>Anguininae</taxon>
        <taxon>Ditylenchus</taxon>
    </lineage>
</organism>
<protein>
    <submittedName>
        <fullName evidence="2">Uncharacterized protein</fullName>
    </submittedName>
</protein>
<name>A0A915EAQ4_9BILA</name>
<evidence type="ECO:0000313" key="1">
    <source>
        <dbReference type="Proteomes" id="UP000887574"/>
    </source>
</evidence>
<proteinExistence type="predicted"/>
<evidence type="ECO:0000313" key="2">
    <source>
        <dbReference type="WBParaSite" id="jg4349"/>
    </source>
</evidence>
<reference evidence="2" key="1">
    <citation type="submission" date="2022-11" db="UniProtKB">
        <authorList>
            <consortium name="WormBaseParasite"/>
        </authorList>
    </citation>
    <scope>IDENTIFICATION</scope>
</reference>
<sequence>MSRSACGHSKMGCDATYEVVPVLFGQLWIIYARLAHTYAPMSEECQVVKDIRTGRTIIFEYLDQDLQDELCLSFDLQVGVIRPGNRLRQIYFDSEISKPKKLSI</sequence>
<keyword evidence="1" id="KW-1185">Reference proteome</keyword>
<dbReference type="Proteomes" id="UP000887574">
    <property type="component" value="Unplaced"/>
</dbReference>
<dbReference type="WBParaSite" id="jg4349">
    <property type="protein sequence ID" value="jg4349"/>
    <property type="gene ID" value="jg4349"/>
</dbReference>
<dbReference type="AlphaFoldDB" id="A0A915EAQ4"/>